<reference evidence="2" key="1">
    <citation type="submission" date="2017-08" db="EMBL/GenBank/DDBJ databases">
        <title>Microbulbifer marisrubri sp. nov., a halophilic alphaproteobacterium isolated from marine sediment of the Yellow Sea, China.</title>
        <authorList>
            <person name="Zhang G."/>
            <person name="Xiong Q."/>
        </authorList>
    </citation>
    <scope>NUCLEOTIDE SEQUENCE [LARGE SCALE GENOMIC DNA]</scope>
    <source>
        <strain evidence="2">WRN-8</strain>
    </source>
</reference>
<dbReference type="Proteomes" id="UP000218427">
    <property type="component" value="Unassembled WGS sequence"/>
</dbReference>
<protein>
    <recommendedName>
        <fullName evidence="4">Beta-barrel porin 2</fullName>
    </recommendedName>
</protein>
<feature type="signal peptide" evidence="1">
    <location>
        <begin position="1"/>
        <end position="23"/>
    </location>
</feature>
<dbReference type="RefSeq" id="WP_067085059.1">
    <property type="nucleotide sequence ID" value="NZ_LRFG02000004.1"/>
</dbReference>
<comment type="caution">
    <text evidence="2">The sequence shown here is derived from an EMBL/GenBank/DDBJ whole genome shotgun (WGS) entry which is preliminary data.</text>
</comment>
<accession>A0ABX4HWY6</accession>
<gene>
    <name evidence="2" type="ORF">AWR36_011505</name>
</gene>
<evidence type="ECO:0008006" key="4">
    <source>
        <dbReference type="Google" id="ProtNLM"/>
    </source>
</evidence>
<evidence type="ECO:0000313" key="2">
    <source>
        <dbReference type="EMBL" id="PCO04635.1"/>
    </source>
</evidence>
<proteinExistence type="predicted"/>
<dbReference type="InterPro" id="IPR018759">
    <property type="entry name" value="BBP2_2"/>
</dbReference>
<feature type="chain" id="PRO_5046483413" description="Beta-barrel porin 2" evidence="1">
    <location>
        <begin position="24"/>
        <end position="406"/>
    </location>
</feature>
<evidence type="ECO:0000313" key="3">
    <source>
        <dbReference type="Proteomes" id="UP000218427"/>
    </source>
</evidence>
<evidence type="ECO:0000256" key="1">
    <source>
        <dbReference type="SAM" id="SignalP"/>
    </source>
</evidence>
<keyword evidence="3" id="KW-1185">Reference proteome</keyword>
<sequence length="406" mass="44870">MTKARLSLAIGMAVSVGATSAMAESEAGAIELGKGVLFTPVLDVNLLHDDNVIHTDENPTDSWMTELKPSFLLSAENGLSEYNLRYTLARGDYQDSDADNYTDHALEADASWEMNDRNRFSLAASYLDLHEARGTGYSQGFGQLLAEPDRYSQSDVHGTYRYGAETARGNLELEVGTRARDYDETKFVDGLEAEQLIRGRDYGTNYGAARFFYNTGGKTKLVAEVNHRQIGYDETVVDVASRDSAENKVLFGLTWEGTAKTTGSVKLGARSKKFDEPSREDFAAPAWEIGVMWEPKSYSTFEFTAASRFEEARGAGNFADVEVLSASWGHGWADRLSTDVTVYHQNMDYEGIDRTEDVSGAAVNANYEMRRWLTFTLGYATGSQDSTLAGYDYDRAVTTLGFRATL</sequence>
<keyword evidence="1" id="KW-0732">Signal</keyword>
<organism evidence="2 3">
    <name type="scientific">Microbulbifer flavimaris</name>
    <dbReference type="NCBI Taxonomy" id="1781068"/>
    <lineage>
        <taxon>Bacteria</taxon>
        <taxon>Pseudomonadati</taxon>
        <taxon>Pseudomonadota</taxon>
        <taxon>Gammaproteobacteria</taxon>
        <taxon>Cellvibrionales</taxon>
        <taxon>Microbulbiferaceae</taxon>
        <taxon>Microbulbifer</taxon>
    </lineage>
</organism>
<dbReference type="EMBL" id="LRFG02000004">
    <property type="protein sequence ID" value="PCO04635.1"/>
    <property type="molecule type" value="Genomic_DNA"/>
</dbReference>
<dbReference type="Pfam" id="PF10082">
    <property type="entry name" value="BBP2_2"/>
    <property type="match status" value="1"/>
</dbReference>
<dbReference type="SUPFAM" id="SSF56935">
    <property type="entry name" value="Porins"/>
    <property type="match status" value="1"/>
</dbReference>
<name>A0ABX4HWY6_9GAMM</name>